<keyword evidence="7" id="KW-1185">Reference proteome</keyword>
<evidence type="ECO:0000256" key="2">
    <source>
        <dbReference type="ARBA" id="ARBA00029447"/>
    </source>
</evidence>
<keyword evidence="4" id="KW-0472">Membrane</keyword>
<evidence type="ECO:0000256" key="1">
    <source>
        <dbReference type="ARBA" id="ARBA00023224"/>
    </source>
</evidence>
<keyword evidence="4" id="KW-0812">Transmembrane</keyword>
<feature type="transmembrane region" description="Helical" evidence="4">
    <location>
        <begin position="65"/>
        <end position="85"/>
    </location>
</feature>
<proteinExistence type="inferred from homology"/>
<feature type="domain" description="Methyl-accepting transducer" evidence="5">
    <location>
        <begin position="246"/>
        <end position="489"/>
    </location>
</feature>
<dbReference type="RefSeq" id="WP_184001439.1">
    <property type="nucleotide sequence ID" value="NZ_BAABIF010000004.1"/>
</dbReference>
<keyword evidence="4" id="KW-1133">Transmembrane helix</keyword>
<dbReference type="PANTHER" id="PTHR32089">
    <property type="entry name" value="METHYL-ACCEPTING CHEMOTAXIS PROTEIN MCPB"/>
    <property type="match status" value="1"/>
</dbReference>
<dbReference type="SMART" id="SM00283">
    <property type="entry name" value="MA"/>
    <property type="match status" value="1"/>
</dbReference>
<feature type="transmembrane region" description="Helical" evidence="4">
    <location>
        <begin position="97"/>
        <end position="127"/>
    </location>
</feature>
<name>A0A840YVY9_9SPHN</name>
<dbReference type="Gene3D" id="1.10.287.950">
    <property type="entry name" value="Methyl-accepting chemotaxis protein"/>
    <property type="match status" value="1"/>
</dbReference>
<feature type="transmembrane region" description="Helical" evidence="4">
    <location>
        <begin position="16"/>
        <end position="35"/>
    </location>
</feature>
<dbReference type="PROSITE" id="PS50111">
    <property type="entry name" value="CHEMOTAXIS_TRANSDUC_2"/>
    <property type="match status" value="1"/>
</dbReference>
<dbReference type="Proteomes" id="UP000554342">
    <property type="component" value="Unassembled WGS sequence"/>
</dbReference>
<evidence type="ECO:0000313" key="7">
    <source>
        <dbReference type="Proteomes" id="UP000554342"/>
    </source>
</evidence>
<comment type="similarity">
    <text evidence="2">Belongs to the methyl-accepting chemotaxis (MCP) protein family.</text>
</comment>
<sequence>MNVTELDTLQRRGVQILSTAGVASALGIWLIAIILKVPTARDILLIGFAVNVAPAWMAWRGRYDLTARMVVGTLAAAMPALAVYMMAGRTWQLDTHLYFMVALAALTLMYDWRPIVLASGLIAAHHLILDYMAPEWVFTGGGTLGRVVFHAAAVILQCAVLGYLSVRLRDLITSLATARSVSETLARQADDQRIEAETALKAQRAAEKRAAEERSERDAIRSGEAERRRADMLKLADSFEASVAAIVEEFTTAATGMSKSARALNDLARRASKETLVSAEAASQSSVAAKSLAQRLEELSISVATIAGSIGEQARLGDVARSRSANSNGAMDALRDRTAAITRFADSIEAIAGRTNLLALNATIEAARAGEVGRGFAVVASEIKQLAGQSGSATGKIRDLAQTVEQGAEDVFVTLNEIVDMVGKLAGTADMIEAAIARQRETAALIEATAQDTANGTELIEHQMTEVAIVASDTEKLSDTVMASATGLSESAERLKQATRGFVGTLKAG</sequence>
<dbReference type="EMBL" id="JACIJI010000001">
    <property type="protein sequence ID" value="MBB5717709.1"/>
    <property type="molecule type" value="Genomic_DNA"/>
</dbReference>
<feature type="transmembrane region" description="Helical" evidence="4">
    <location>
        <begin position="147"/>
        <end position="166"/>
    </location>
</feature>
<evidence type="ECO:0000256" key="3">
    <source>
        <dbReference type="PROSITE-ProRule" id="PRU00284"/>
    </source>
</evidence>
<evidence type="ECO:0000259" key="5">
    <source>
        <dbReference type="PROSITE" id="PS50111"/>
    </source>
</evidence>
<comment type="caution">
    <text evidence="6">The sequence shown here is derived from an EMBL/GenBank/DDBJ whole genome shotgun (WGS) entry which is preliminary data.</text>
</comment>
<evidence type="ECO:0000256" key="4">
    <source>
        <dbReference type="SAM" id="Phobius"/>
    </source>
</evidence>
<gene>
    <name evidence="6" type="ORF">FHR23_000616</name>
</gene>
<dbReference type="GO" id="GO:0006935">
    <property type="term" value="P:chemotaxis"/>
    <property type="evidence" value="ECO:0007669"/>
    <property type="project" value="InterPro"/>
</dbReference>
<dbReference type="InterPro" id="IPR004090">
    <property type="entry name" value="Chemotax_Me-accpt_rcpt"/>
</dbReference>
<evidence type="ECO:0000313" key="6">
    <source>
        <dbReference type="EMBL" id="MBB5717709.1"/>
    </source>
</evidence>
<dbReference type="PRINTS" id="PR00260">
    <property type="entry name" value="CHEMTRNSDUCR"/>
</dbReference>
<accession>A0A840YVY9</accession>
<dbReference type="AlphaFoldDB" id="A0A840YVY9"/>
<dbReference type="InterPro" id="IPR004089">
    <property type="entry name" value="MCPsignal_dom"/>
</dbReference>
<dbReference type="GO" id="GO:0007165">
    <property type="term" value="P:signal transduction"/>
    <property type="evidence" value="ECO:0007669"/>
    <property type="project" value="UniProtKB-KW"/>
</dbReference>
<dbReference type="Pfam" id="PF00015">
    <property type="entry name" value="MCPsignal"/>
    <property type="match status" value="1"/>
</dbReference>
<protein>
    <submittedName>
        <fullName evidence="6">Methyl-accepting chemotaxis protein</fullName>
    </submittedName>
</protein>
<dbReference type="GO" id="GO:0016020">
    <property type="term" value="C:membrane"/>
    <property type="evidence" value="ECO:0007669"/>
    <property type="project" value="InterPro"/>
</dbReference>
<feature type="transmembrane region" description="Helical" evidence="4">
    <location>
        <begin position="42"/>
        <end position="59"/>
    </location>
</feature>
<keyword evidence="1 3" id="KW-0807">Transducer</keyword>
<dbReference type="PANTHER" id="PTHR32089:SF112">
    <property type="entry name" value="LYSOZYME-LIKE PROTEIN-RELATED"/>
    <property type="match status" value="1"/>
</dbReference>
<dbReference type="GO" id="GO:0004888">
    <property type="term" value="F:transmembrane signaling receptor activity"/>
    <property type="evidence" value="ECO:0007669"/>
    <property type="project" value="InterPro"/>
</dbReference>
<reference evidence="6 7" key="1">
    <citation type="submission" date="2020-08" db="EMBL/GenBank/DDBJ databases">
        <title>Genomic Encyclopedia of Type Strains, Phase IV (KMG-IV): sequencing the most valuable type-strain genomes for metagenomic binning, comparative biology and taxonomic classification.</title>
        <authorList>
            <person name="Goeker M."/>
        </authorList>
    </citation>
    <scope>NUCLEOTIDE SEQUENCE [LARGE SCALE GENOMIC DNA]</scope>
    <source>
        <strain evidence="6 7">DSM 27203</strain>
    </source>
</reference>
<dbReference type="SUPFAM" id="SSF58104">
    <property type="entry name" value="Methyl-accepting chemotaxis protein (MCP) signaling domain"/>
    <property type="match status" value="1"/>
</dbReference>
<organism evidence="6 7">
    <name type="scientific">Stakelama sediminis</name>
    <dbReference type="NCBI Taxonomy" id="463200"/>
    <lineage>
        <taxon>Bacteria</taxon>
        <taxon>Pseudomonadati</taxon>
        <taxon>Pseudomonadota</taxon>
        <taxon>Alphaproteobacteria</taxon>
        <taxon>Sphingomonadales</taxon>
        <taxon>Sphingomonadaceae</taxon>
        <taxon>Stakelama</taxon>
    </lineage>
</organism>